<dbReference type="AlphaFoldDB" id="A0A9X1HT36"/>
<comment type="caution">
    <text evidence="3">The sequence shown here is derived from an EMBL/GenBank/DDBJ whole genome shotgun (WGS) entry which is preliminary data.</text>
</comment>
<evidence type="ECO:0000313" key="5">
    <source>
        <dbReference type="Proteomes" id="UP001139409"/>
    </source>
</evidence>
<protein>
    <submittedName>
        <fullName evidence="3">Uncharacterized protein</fullName>
    </submittedName>
</protein>
<evidence type="ECO:0000256" key="1">
    <source>
        <dbReference type="SAM" id="Phobius"/>
    </source>
</evidence>
<dbReference type="Proteomes" id="UP001139409">
    <property type="component" value="Unassembled WGS sequence"/>
</dbReference>
<evidence type="ECO:0000313" key="4">
    <source>
        <dbReference type="EMBL" id="MCA6076795.1"/>
    </source>
</evidence>
<evidence type="ECO:0000313" key="2">
    <source>
        <dbReference type="EMBL" id="MCA6074490.1"/>
    </source>
</evidence>
<gene>
    <name evidence="2" type="ORF">LDX50_06400</name>
    <name evidence="3" type="ORF">LDX50_12370</name>
    <name evidence="4" type="ORF">LDX50_18090</name>
</gene>
<name>A0A9X1HT36_9BACT</name>
<dbReference type="RefSeq" id="WP_225697607.1">
    <property type="nucleotide sequence ID" value="NZ_JAIXNE010000002.1"/>
</dbReference>
<proteinExistence type="predicted"/>
<keyword evidence="1" id="KW-0812">Transmembrane</keyword>
<accession>A0A9X1HT36</accession>
<dbReference type="EMBL" id="JAIXNE010000004">
    <property type="protein sequence ID" value="MCA6076795.1"/>
    <property type="molecule type" value="Genomic_DNA"/>
</dbReference>
<sequence length="89" mass="9983">MKIRNILIIILVLSNTLMFVYAVMQGIKAKEQRILAEQNAVMAEQNAQRASENAIQAELSQIELKKKDSIIAVIYPVALKADPTLQVFQ</sequence>
<keyword evidence="5" id="KW-1185">Reference proteome</keyword>
<dbReference type="EMBL" id="JAIXNE010000003">
    <property type="protein sequence ID" value="MCA6075667.1"/>
    <property type="molecule type" value="Genomic_DNA"/>
</dbReference>
<keyword evidence="1" id="KW-0472">Membrane</keyword>
<evidence type="ECO:0000313" key="3">
    <source>
        <dbReference type="EMBL" id="MCA6075667.1"/>
    </source>
</evidence>
<organism evidence="3 5">
    <name type="scientific">Fulvivirga sedimenti</name>
    <dbReference type="NCBI Taxonomy" id="2879465"/>
    <lineage>
        <taxon>Bacteria</taxon>
        <taxon>Pseudomonadati</taxon>
        <taxon>Bacteroidota</taxon>
        <taxon>Cytophagia</taxon>
        <taxon>Cytophagales</taxon>
        <taxon>Fulvivirgaceae</taxon>
        <taxon>Fulvivirga</taxon>
    </lineage>
</organism>
<dbReference type="EMBL" id="JAIXNE010000002">
    <property type="protein sequence ID" value="MCA6074490.1"/>
    <property type="molecule type" value="Genomic_DNA"/>
</dbReference>
<reference evidence="3" key="1">
    <citation type="submission" date="2021-09" db="EMBL/GenBank/DDBJ databases">
        <title>Fulvivirga sp. isolated from coastal sediment.</title>
        <authorList>
            <person name="Yu H."/>
        </authorList>
    </citation>
    <scope>NUCLEOTIDE SEQUENCE</scope>
    <source>
        <strain evidence="3">1062</strain>
    </source>
</reference>
<keyword evidence="1" id="KW-1133">Transmembrane helix</keyword>
<feature type="transmembrane region" description="Helical" evidence="1">
    <location>
        <begin position="6"/>
        <end position="24"/>
    </location>
</feature>